<keyword evidence="16" id="KW-0732">Signal</keyword>
<keyword evidence="5" id="KW-0808">Transferase</keyword>
<dbReference type="GO" id="GO:0016020">
    <property type="term" value="C:membrane"/>
    <property type="evidence" value="ECO:0007669"/>
    <property type="project" value="UniProtKB-SubCell"/>
</dbReference>
<dbReference type="PANTHER" id="PTHR14155:SF576">
    <property type="entry name" value="E3 UBIQUITIN-PROTEIN LIGASE ATL6-LIKE"/>
    <property type="match status" value="1"/>
</dbReference>
<evidence type="ECO:0000256" key="10">
    <source>
        <dbReference type="ARBA" id="ARBA00022833"/>
    </source>
</evidence>
<comment type="subcellular location">
    <subcellularLocation>
        <location evidence="2">Membrane</location>
        <topology evidence="2">Single-pass membrane protein</topology>
    </subcellularLocation>
</comment>
<keyword evidence="12 15" id="KW-0472">Membrane</keyword>
<accession>A0A2P6PG19</accession>
<evidence type="ECO:0000256" key="1">
    <source>
        <dbReference type="ARBA" id="ARBA00000900"/>
    </source>
</evidence>
<evidence type="ECO:0000256" key="4">
    <source>
        <dbReference type="ARBA" id="ARBA00012483"/>
    </source>
</evidence>
<keyword evidence="19" id="KW-1185">Reference proteome</keyword>
<evidence type="ECO:0000256" key="16">
    <source>
        <dbReference type="SAM" id="SignalP"/>
    </source>
</evidence>
<gene>
    <name evidence="18" type="ORF">RchiOBHm_Chr7g0233001</name>
</gene>
<dbReference type="PANTHER" id="PTHR14155">
    <property type="entry name" value="RING FINGER DOMAIN-CONTAINING"/>
    <property type="match status" value="1"/>
</dbReference>
<feature type="chain" id="PRO_5015175138" description="RING-type E3 ubiquitin transferase" evidence="16">
    <location>
        <begin position="24"/>
        <end position="289"/>
    </location>
</feature>
<evidence type="ECO:0000313" key="18">
    <source>
        <dbReference type="EMBL" id="PRQ20884.1"/>
    </source>
</evidence>
<dbReference type="GO" id="GO:0008270">
    <property type="term" value="F:zinc ion binding"/>
    <property type="evidence" value="ECO:0007669"/>
    <property type="project" value="UniProtKB-KW"/>
</dbReference>
<name>A0A2P6PG19_ROSCH</name>
<dbReference type="InterPro" id="IPR053238">
    <property type="entry name" value="RING-H2_zinc_finger"/>
</dbReference>
<evidence type="ECO:0000313" key="19">
    <source>
        <dbReference type="Proteomes" id="UP000238479"/>
    </source>
</evidence>
<keyword evidence="9" id="KW-0833">Ubl conjugation pathway</keyword>
<evidence type="ECO:0000256" key="2">
    <source>
        <dbReference type="ARBA" id="ARBA00004167"/>
    </source>
</evidence>
<dbReference type="EC" id="2.3.2.27" evidence="4"/>
<evidence type="ECO:0000256" key="5">
    <source>
        <dbReference type="ARBA" id="ARBA00022679"/>
    </source>
</evidence>
<dbReference type="FunFam" id="3.30.40.10:FF:000187">
    <property type="entry name" value="E3 ubiquitin-protein ligase ATL6"/>
    <property type="match status" value="1"/>
</dbReference>
<dbReference type="SUPFAM" id="SSF57850">
    <property type="entry name" value="RING/U-box"/>
    <property type="match status" value="1"/>
</dbReference>
<keyword evidence="10" id="KW-0862">Zinc</keyword>
<dbReference type="PROSITE" id="PS50089">
    <property type="entry name" value="ZF_RING_2"/>
    <property type="match status" value="1"/>
</dbReference>
<evidence type="ECO:0000256" key="8">
    <source>
        <dbReference type="ARBA" id="ARBA00022771"/>
    </source>
</evidence>
<evidence type="ECO:0000256" key="7">
    <source>
        <dbReference type="ARBA" id="ARBA00022723"/>
    </source>
</evidence>
<reference evidence="18 19" key="1">
    <citation type="journal article" date="2018" name="Nat. Genet.">
        <title>The Rosa genome provides new insights in the design of modern roses.</title>
        <authorList>
            <person name="Bendahmane M."/>
        </authorList>
    </citation>
    <scope>NUCLEOTIDE SEQUENCE [LARGE SCALE GENOMIC DNA]</scope>
    <source>
        <strain evidence="19">cv. Old Blush</strain>
    </source>
</reference>
<feature type="signal peptide" evidence="16">
    <location>
        <begin position="1"/>
        <end position="23"/>
    </location>
</feature>
<proteinExistence type="inferred from homology"/>
<evidence type="ECO:0000256" key="14">
    <source>
        <dbReference type="PROSITE-ProRule" id="PRU00175"/>
    </source>
</evidence>
<sequence length="289" mass="31769">MNLKPFHLLLLHLLLQPRSHVVAQETTESQQNLNSTVAIVIVLLVCALCTSVGLFSIYNHRCVEAHIDIAGEGIDSSLRPQQHHRGLEAAVIEKFPILHYATVKHLKIGKGALECAVCLSQFEDYETLRLLPKCYHVFHPQCIDPWLASHLTCPVCRANLAPESNKAAPENGAFVIADLDEIVIESQSAGQSPTPLGQNTESYRLRLPEELGRQLRSSSYVEVVFPRLGSCRKGYRYGSEGSSSQDEDGHQLGQWDLTTMLPPVIASSGGAGEMKTLLAPDESICRLPV</sequence>
<evidence type="ECO:0000256" key="11">
    <source>
        <dbReference type="ARBA" id="ARBA00022989"/>
    </source>
</evidence>
<evidence type="ECO:0000256" key="15">
    <source>
        <dbReference type="SAM" id="Phobius"/>
    </source>
</evidence>
<dbReference type="Gramene" id="PRQ20884">
    <property type="protein sequence ID" value="PRQ20884"/>
    <property type="gene ID" value="RchiOBHm_Chr7g0233001"/>
</dbReference>
<dbReference type="Pfam" id="PF13639">
    <property type="entry name" value="zf-RING_2"/>
    <property type="match status" value="1"/>
</dbReference>
<feature type="domain" description="RING-type" evidence="17">
    <location>
        <begin position="115"/>
        <end position="157"/>
    </location>
</feature>
<evidence type="ECO:0000256" key="12">
    <source>
        <dbReference type="ARBA" id="ARBA00023136"/>
    </source>
</evidence>
<evidence type="ECO:0000256" key="3">
    <source>
        <dbReference type="ARBA" id="ARBA00004906"/>
    </source>
</evidence>
<keyword evidence="6 15" id="KW-0812">Transmembrane</keyword>
<comment type="catalytic activity">
    <reaction evidence="1">
        <text>S-ubiquitinyl-[E2 ubiquitin-conjugating enzyme]-L-cysteine + [acceptor protein]-L-lysine = [E2 ubiquitin-conjugating enzyme]-L-cysteine + N(6)-ubiquitinyl-[acceptor protein]-L-lysine.</text>
        <dbReference type="EC" id="2.3.2.27"/>
    </reaction>
</comment>
<evidence type="ECO:0000256" key="13">
    <source>
        <dbReference type="ARBA" id="ARBA00024209"/>
    </source>
</evidence>
<evidence type="ECO:0000256" key="9">
    <source>
        <dbReference type="ARBA" id="ARBA00022786"/>
    </source>
</evidence>
<evidence type="ECO:0000256" key="6">
    <source>
        <dbReference type="ARBA" id="ARBA00022692"/>
    </source>
</evidence>
<dbReference type="OrthoDB" id="8062037at2759"/>
<dbReference type="InterPro" id="IPR001841">
    <property type="entry name" value="Znf_RING"/>
</dbReference>
<comment type="caution">
    <text evidence="18">The sequence shown here is derived from an EMBL/GenBank/DDBJ whole genome shotgun (WGS) entry which is preliminary data.</text>
</comment>
<dbReference type="OMA" id="APDESIC"/>
<comment type="similarity">
    <text evidence="13">Belongs to the RING-type zinc finger family. ATL subfamily.</text>
</comment>
<dbReference type="CDD" id="cd16461">
    <property type="entry name" value="RING-H2_EL5-like"/>
    <property type="match status" value="1"/>
</dbReference>
<dbReference type="Gene3D" id="3.30.40.10">
    <property type="entry name" value="Zinc/RING finger domain, C3HC4 (zinc finger)"/>
    <property type="match status" value="1"/>
</dbReference>
<dbReference type="SMART" id="SM00184">
    <property type="entry name" value="RING"/>
    <property type="match status" value="1"/>
</dbReference>
<dbReference type="EMBL" id="PDCK01000045">
    <property type="protein sequence ID" value="PRQ20884.1"/>
    <property type="molecule type" value="Genomic_DNA"/>
</dbReference>
<organism evidence="18 19">
    <name type="scientific">Rosa chinensis</name>
    <name type="common">China rose</name>
    <dbReference type="NCBI Taxonomy" id="74649"/>
    <lineage>
        <taxon>Eukaryota</taxon>
        <taxon>Viridiplantae</taxon>
        <taxon>Streptophyta</taxon>
        <taxon>Embryophyta</taxon>
        <taxon>Tracheophyta</taxon>
        <taxon>Spermatophyta</taxon>
        <taxon>Magnoliopsida</taxon>
        <taxon>eudicotyledons</taxon>
        <taxon>Gunneridae</taxon>
        <taxon>Pentapetalae</taxon>
        <taxon>rosids</taxon>
        <taxon>fabids</taxon>
        <taxon>Rosales</taxon>
        <taxon>Rosaceae</taxon>
        <taxon>Rosoideae</taxon>
        <taxon>Rosoideae incertae sedis</taxon>
        <taxon>Rosa</taxon>
    </lineage>
</organism>
<keyword evidence="8 14" id="KW-0863">Zinc-finger</keyword>
<comment type="pathway">
    <text evidence="3">Protein modification; protein ubiquitination.</text>
</comment>
<evidence type="ECO:0000259" key="17">
    <source>
        <dbReference type="PROSITE" id="PS50089"/>
    </source>
</evidence>
<dbReference type="AlphaFoldDB" id="A0A2P6PG19"/>
<keyword evidence="7" id="KW-0479">Metal-binding</keyword>
<dbReference type="InterPro" id="IPR013083">
    <property type="entry name" value="Znf_RING/FYVE/PHD"/>
</dbReference>
<feature type="transmembrane region" description="Helical" evidence="15">
    <location>
        <begin position="33"/>
        <end position="58"/>
    </location>
</feature>
<dbReference type="GO" id="GO:0061630">
    <property type="term" value="F:ubiquitin protein ligase activity"/>
    <property type="evidence" value="ECO:0007669"/>
    <property type="project" value="UniProtKB-EC"/>
</dbReference>
<protein>
    <recommendedName>
        <fullName evidence="4">RING-type E3 ubiquitin transferase</fullName>
        <ecNumber evidence="4">2.3.2.27</ecNumber>
    </recommendedName>
</protein>
<keyword evidence="11 15" id="KW-1133">Transmembrane helix</keyword>
<dbReference type="Proteomes" id="UP000238479">
    <property type="component" value="Chromosome 7"/>
</dbReference>